<dbReference type="OrthoDB" id="76388at2759"/>
<evidence type="ECO:0000256" key="2">
    <source>
        <dbReference type="ARBA" id="ARBA00012729"/>
    </source>
</evidence>
<dbReference type="EMBL" id="KM220959">
    <property type="protein sequence ID" value="AIT18858.1"/>
    <property type="molecule type" value="mRNA"/>
</dbReference>
<accession>A0A097F8H8</accession>
<dbReference type="EMBL" id="JAAVMX010000007">
    <property type="protein sequence ID" value="KAF4506670.1"/>
    <property type="molecule type" value="Genomic_DNA"/>
</dbReference>
<keyword evidence="6" id="KW-1185">Reference proteome</keyword>
<dbReference type="Gene3D" id="3.20.20.80">
    <property type="entry name" value="Glycosidases"/>
    <property type="match status" value="1"/>
</dbReference>
<dbReference type="SUPFAM" id="SSF51445">
    <property type="entry name" value="(Trans)glycosidases"/>
    <property type="match status" value="1"/>
</dbReference>
<reference evidence="4" key="1">
    <citation type="submission" date="2014-07" db="EMBL/GenBank/DDBJ databases">
        <authorList>
            <person name="Agrawal Y."/>
            <person name="Khatri I."/>
            <person name="Subramanian S."/>
            <person name="Shenoy B.D."/>
        </authorList>
    </citation>
    <scope>NUCLEOTIDE SEQUENCE</scope>
    <source>
        <strain evidence="4">CO18</strain>
    </source>
</reference>
<comment type="similarity">
    <text evidence="1">Belongs to the glycosyl hydrolase 18 family. Chitinase class V subfamily.</text>
</comment>
<dbReference type="Pfam" id="PF00704">
    <property type="entry name" value="Glyco_hydro_18"/>
    <property type="match status" value="1"/>
</dbReference>
<evidence type="ECO:0000313" key="5">
    <source>
        <dbReference type="EMBL" id="KAF4506670.1"/>
    </source>
</evidence>
<dbReference type="GO" id="GO:0005576">
    <property type="term" value="C:extracellular region"/>
    <property type="evidence" value="ECO:0007669"/>
    <property type="project" value="TreeGrafter"/>
</dbReference>
<dbReference type="InterPro" id="IPR017853">
    <property type="entry name" value="GH"/>
</dbReference>
<dbReference type="GO" id="GO:0005975">
    <property type="term" value="P:carbohydrate metabolic process"/>
    <property type="evidence" value="ECO:0007669"/>
    <property type="project" value="InterPro"/>
</dbReference>
<name>A0A097F8H8_9HYPO</name>
<dbReference type="SMART" id="SM00636">
    <property type="entry name" value="Glyco_18"/>
    <property type="match status" value="1"/>
</dbReference>
<dbReference type="SUPFAM" id="SSF54556">
    <property type="entry name" value="Chitinase insertion domain"/>
    <property type="match status" value="1"/>
</dbReference>
<dbReference type="InterPro" id="IPR011583">
    <property type="entry name" value="Chitinase_II/V-like_cat"/>
</dbReference>
<dbReference type="InterPro" id="IPR029070">
    <property type="entry name" value="Chitinase_insertion_sf"/>
</dbReference>
<evidence type="ECO:0000313" key="4">
    <source>
        <dbReference type="EMBL" id="AIT18858.1"/>
    </source>
</evidence>
<evidence type="ECO:0000256" key="1">
    <source>
        <dbReference type="ARBA" id="ARBA00008682"/>
    </source>
</evidence>
<gene>
    <name evidence="4" type="primary">Chi-5</name>
    <name evidence="5" type="ORF">G6O67_006733</name>
</gene>
<dbReference type="PANTHER" id="PTHR11177:SF392">
    <property type="entry name" value="HAP41P"/>
    <property type="match status" value="1"/>
</dbReference>
<feature type="domain" description="GH18" evidence="3">
    <location>
        <begin position="24"/>
        <end position="397"/>
    </location>
</feature>
<organism evidence="4">
    <name type="scientific">Ophiocordyceps sinensis</name>
    <dbReference type="NCBI Taxonomy" id="72228"/>
    <lineage>
        <taxon>Eukaryota</taxon>
        <taxon>Fungi</taxon>
        <taxon>Dikarya</taxon>
        <taxon>Ascomycota</taxon>
        <taxon>Pezizomycotina</taxon>
        <taxon>Sordariomycetes</taxon>
        <taxon>Hypocreomycetidae</taxon>
        <taxon>Hypocreales</taxon>
        <taxon>Ophiocordycipitaceae</taxon>
        <taxon>Ophiocordyceps</taxon>
    </lineage>
</organism>
<evidence type="ECO:0000313" key="6">
    <source>
        <dbReference type="Proteomes" id="UP000557566"/>
    </source>
</evidence>
<evidence type="ECO:0000259" key="3">
    <source>
        <dbReference type="PROSITE" id="PS51910"/>
    </source>
</evidence>
<sequence>MRLNRISTLAGLGLAMVGGALGKRAVVGYLQYSDSTNRDMDFGKYTHVNLAFAIPKPDASLAFEGMATLPEAVDKIHAKGAKALISIGGYGGSANFSSLVKDEALRKTFTDNIVDFLKTNKLDGADIDWEFPGREGDPCNVVDKQNDSANFLTFLTGLRSRFDTEFGPGNMLITMAVRVEPFDGPDGPMADISAFAVPTDLFFLMAYDINGPWANVSGANAPLSNEAGKGAQFSVGSTIERWNGAGCPLDKMVIGVPFYGHATQLQKSTANATSMYQDQSTVAPLGDLEDKVAPDACTGKNASSGAWRWKNLRGQGILDTPTTATAPWVRQVDPVAQVPWLYNTDNHQFISYDDPDSIKAKVELAKTKGLAGVMIWSIDQDTDNLELTNSIVENWVE</sequence>
<dbReference type="InterPro" id="IPR050314">
    <property type="entry name" value="Glycosyl_Hydrlase_18"/>
</dbReference>
<dbReference type="EC" id="3.2.1.14" evidence="2"/>
<dbReference type="PANTHER" id="PTHR11177">
    <property type="entry name" value="CHITINASE"/>
    <property type="match status" value="1"/>
</dbReference>
<dbReference type="GO" id="GO:0006032">
    <property type="term" value="P:chitin catabolic process"/>
    <property type="evidence" value="ECO:0007669"/>
    <property type="project" value="TreeGrafter"/>
</dbReference>
<dbReference type="GO" id="GO:0008843">
    <property type="term" value="F:endochitinase activity"/>
    <property type="evidence" value="ECO:0007669"/>
    <property type="project" value="UniProtKB-EC"/>
</dbReference>
<dbReference type="Proteomes" id="UP000557566">
    <property type="component" value="Unassembled WGS sequence"/>
</dbReference>
<dbReference type="Gene3D" id="3.10.50.10">
    <property type="match status" value="1"/>
</dbReference>
<reference evidence="5 6" key="2">
    <citation type="journal article" date="2020" name="Genome Biol. Evol.">
        <title>A new high-quality draft genome assembly of the Chinese cordyceps Ophiocordyceps sinensis.</title>
        <authorList>
            <person name="Shu R."/>
            <person name="Zhang J."/>
            <person name="Meng Q."/>
            <person name="Zhang H."/>
            <person name="Zhou G."/>
            <person name="Li M."/>
            <person name="Wu P."/>
            <person name="Zhao Y."/>
            <person name="Chen C."/>
            <person name="Qin Q."/>
        </authorList>
    </citation>
    <scope>NUCLEOTIDE SEQUENCE [LARGE SCALE GENOMIC DNA]</scope>
    <source>
        <strain evidence="5 6">IOZ07</strain>
    </source>
</reference>
<dbReference type="AlphaFoldDB" id="A0A097F8H8"/>
<dbReference type="GO" id="GO:0008061">
    <property type="term" value="F:chitin binding"/>
    <property type="evidence" value="ECO:0007669"/>
    <property type="project" value="InterPro"/>
</dbReference>
<protein>
    <recommendedName>
        <fullName evidence="2">chitinase</fullName>
        <ecNumber evidence="2">3.2.1.14</ecNumber>
    </recommendedName>
</protein>
<proteinExistence type="evidence at transcript level"/>
<dbReference type="InterPro" id="IPR001223">
    <property type="entry name" value="Glyco_hydro18_cat"/>
</dbReference>
<dbReference type="PROSITE" id="PS51910">
    <property type="entry name" value="GH18_2"/>
    <property type="match status" value="1"/>
</dbReference>